<keyword evidence="1" id="KW-0732">Signal</keyword>
<evidence type="ECO:0000313" key="2">
    <source>
        <dbReference type="EMBL" id="JAH33322.1"/>
    </source>
</evidence>
<accession>A0A0E9RWV3</accession>
<sequence>MTGFFFCVIFVFTLFSCTSESVCTSPGSFLIPPGSCWKT</sequence>
<proteinExistence type="predicted"/>
<organism evidence="2">
    <name type="scientific">Anguilla anguilla</name>
    <name type="common">European freshwater eel</name>
    <name type="synonym">Muraena anguilla</name>
    <dbReference type="NCBI Taxonomy" id="7936"/>
    <lineage>
        <taxon>Eukaryota</taxon>
        <taxon>Metazoa</taxon>
        <taxon>Chordata</taxon>
        <taxon>Craniata</taxon>
        <taxon>Vertebrata</taxon>
        <taxon>Euteleostomi</taxon>
        <taxon>Actinopterygii</taxon>
        <taxon>Neopterygii</taxon>
        <taxon>Teleostei</taxon>
        <taxon>Anguilliformes</taxon>
        <taxon>Anguillidae</taxon>
        <taxon>Anguilla</taxon>
    </lineage>
</organism>
<reference evidence="2" key="1">
    <citation type="submission" date="2014-11" db="EMBL/GenBank/DDBJ databases">
        <authorList>
            <person name="Amaro Gonzalez C."/>
        </authorList>
    </citation>
    <scope>NUCLEOTIDE SEQUENCE</scope>
</reference>
<dbReference type="AlphaFoldDB" id="A0A0E9RWV3"/>
<name>A0A0E9RWV3_ANGAN</name>
<evidence type="ECO:0000256" key="1">
    <source>
        <dbReference type="SAM" id="SignalP"/>
    </source>
</evidence>
<protein>
    <submittedName>
        <fullName evidence="2">Uncharacterized protein</fullName>
    </submittedName>
</protein>
<reference evidence="2" key="2">
    <citation type="journal article" date="2015" name="Fish Shellfish Immunol.">
        <title>Early steps in the European eel (Anguilla anguilla)-Vibrio vulnificus interaction in the gills: Role of the RtxA13 toxin.</title>
        <authorList>
            <person name="Callol A."/>
            <person name="Pajuelo D."/>
            <person name="Ebbesson L."/>
            <person name="Teles M."/>
            <person name="MacKenzie S."/>
            <person name="Amaro C."/>
        </authorList>
    </citation>
    <scope>NUCLEOTIDE SEQUENCE</scope>
</reference>
<feature type="signal peptide" evidence="1">
    <location>
        <begin position="1"/>
        <end position="19"/>
    </location>
</feature>
<dbReference type="EMBL" id="GBXM01075255">
    <property type="protein sequence ID" value="JAH33322.1"/>
    <property type="molecule type" value="Transcribed_RNA"/>
</dbReference>
<feature type="chain" id="PRO_5002432115" evidence="1">
    <location>
        <begin position="20"/>
        <end position="39"/>
    </location>
</feature>